<evidence type="ECO:0000256" key="2">
    <source>
        <dbReference type="SAM" id="SignalP"/>
    </source>
</evidence>
<protein>
    <submittedName>
        <fullName evidence="3">Glycine rich protein</fullName>
    </submittedName>
</protein>
<dbReference type="Proteomes" id="UP000195402">
    <property type="component" value="Unassembled WGS sequence"/>
</dbReference>
<keyword evidence="4" id="KW-1185">Reference proteome</keyword>
<reference evidence="3 4" key="1">
    <citation type="journal article" date="2017" name="Mol. Plant">
        <title>The Genome of Medicinal Plant Macleaya cordata Provides New Insights into Benzylisoquinoline Alkaloids Metabolism.</title>
        <authorList>
            <person name="Liu X."/>
            <person name="Liu Y."/>
            <person name="Huang P."/>
            <person name="Ma Y."/>
            <person name="Qing Z."/>
            <person name="Tang Q."/>
            <person name="Cao H."/>
            <person name="Cheng P."/>
            <person name="Zheng Y."/>
            <person name="Yuan Z."/>
            <person name="Zhou Y."/>
            <person name="Liu J."/>
            <person name="Tang Z."/>
            <person name="Zhuo Y."/>
            <person name="Zhang Y."/>
            <person name="Yu L."/>
            <person name="Huang J."/>
            <person name="Yang P."/>
            <person name="Peng Q."/>
            <person name="Zhang J."/>
            <person name="Jiang W."/>
            <person name="Zhang Z."/>
            <person name="Lin K."/>
            <person name="Ro D.K."/>
            <person name="Chen X."/>
            <person name="Xiong X."/>
            <person name="Shang Y."/>
            <person name="Huang S."/>
            <person name="Zeng J."/>
        </authorList>
    </citation>
    <scope>NUCLEOTIDE SEQUENCE [LARGE SCALE GENOMIC DNA]</scope>
    <source>
        <strain evidence="4">cv. BLH2017</strain>
        <tissue evidence="3">Root</tissue>
    </source>
</reference>
<organism evidence="3 4">
    <name type="scientific">Macleaya cordata</name>
    <name type="common">Five-seeded plume-poppy</name>
    <name type="synonym">Bocconia cordata</name>
    <dbReference type="NCBI Taxonomy" id="56857"/>
    <lineage>
        <taxon>Eukaryota</taxon>
        <taxon>Viridiplantae</taxon>
        <taxon>Streptophyta</taxon>
        <taxon>Embryophyta</taxon>
        <taxon>Tracheophyta</taxon>
        <taxon>Spermatophyta</taxon>
        <taxon>Magnoliopsida</taxon>
        <taxon>Ranunculales</taxon>
        <taxon>Papaveraceae</taxon>
        <taxon>Papaveroideae</taxon>
        <taxon>Macleaya</taxon>
    </lineage>
</organism>
<proteinExistence type="predicted"/>
<evidence type="ECO:0000313" key="4">
    <source>
        <dbReference type="Proteomes" id="UP000195402"/>
    </source>
</evidence>
<dbReference type="FunCoup" id="A0A200RBG8">
    <property type="interactions" value="17"/>
</dbReference>
<name>A0A200RBG8_MACCD</name>
<comment type="caution">
    <text evidence="3">The sequence shown here is derived from an EMBL/GenBank/DDBJ whole genome shotgun (WGS) entry which is preliminary data.</text>
</comment>
<dbReference type="OMA" id="YKGGCAY"/>
<dbReference type="InterPro" id="IPR010800">
    <property type="entry name" value="GRP"/>
</dbReference>
<dbReference type="InParanoid" id="A0A200RBG8"/>
<evidence type="ECO:0000313" key="3">
    <source>
        <dbReference type="EMBL" id="OVA20054.1"/>
    </source>
</evidence>
<feature type="region of interest" description="Disordered" evidence="1">
    <location>
        <begin position="29"/>
        <end position="51"/>
    </location>
</feature>
<sequence>MGSKKVLILLGLLLAFVLLISSEVSAAKDLADAKTPEENKENVDGVDEAKYGGHINGRGGYNSVGGYDHGGSGGAESDLGGHGGGGYCRHGCCDHGSYQGRGCRNCCRSAAEAIEHAKTTAKPQN</sequence>
<dbReference type="AlphaFoldDB" id="A0A200RBG8"/>
<dbReference type="Pfam" id="PF07172">
    <property type="entry name" value="GRP"/>
    <property type="match status" value="1"/>
</dbReference>
<keyword evidence="2" id="KW-0732">Signal</keyword>
<gene>
    <name evidence="3" type="ORF">BVC80_1667g87</name>
</gene>
<feature type="chain" id="PRO_5013301378" evidence="2">
    <location>
        <begin position="27"/>
        <end position="125"/>
    </location>
</feature>
<dbReference type="PANTHER" id="PTHR37389:SF16">
    <property type="entry name" value="GLYCINE-RICH CELL WALL STRUCTURAL PROTEIN"/>
    <property type="match status" value="1"/>
</dbReference>
<accession>A0A200RBG8</accession>
<feature type="signal peptide" evidence="2">
    <location>
        <begin position="1"/>
        <end position="26"/>
    </location>
</feature>
<evidence type="ECO:0000256" key="1">
    <source>
        <dbReference type="SAM" id="MobiDB-lite"/>
    </source>
</evidence>
<dbReference type="STRING" id="56857.A0A200RBG8"/>
<dbReference type="EMBL" id="MVGT01000150">
    <property type="protein sequence ID" value="OVA20054.1"/>
    <property type="molecule type" value="Genomic_DNA"/>
</dbReference>
<dbReference type="PANTHER" id="PTHR37389">
    <property type="entry name" value="NODULIN-24"/>
    <property type="match status" value="1"/>
</dbReference>